<dbReference type="InterPro" id="IPR016176">
    <property type="entry name" value="Cbl-dep_enz_cat"/>
</dbReference>
<dbReference type="CDD" id="cd03677">
    <property type="entry name" value="MM_CoA_mutase_beta"/>
    <property type="match status" value="1"/>
</dbReference>
<gene>
    <name evidence="7" type="ORF">ACFQ1R_07720</name>
</gene>
<feature type="domain" description="Methylmalonyl-CoA mutase alpha/beta chain catalytic" evidence="6">
    <location>
        <begin position="101"/>
        <end position="467"/>
    </location>
</feature>
<evidence type="ECO:0000313" key="8">
    <source>
        <dbReference type="Proteomes" id="UP001597061"/>
    </source>
</evidence>
<dbReference type="EMBL" id="JBHTJI010000001">
    <property type="protein sequence ID" value="MFD0989979.1"/>
    <property type="molecule type" value="Genomic_DNA"/>
</dbReference>
<reference evidence="8" key="1">
    <citation type="journal article" date="2019" name="Int. J. Syst. Evol. Microbiol.">
        <title>The Global Catalogue of Microorganisms (GCM) 10K type strain sequencing project: providing services to taxonomists for standard genome sequencing and annotation.</title>
        <authorList>
            <consortium name="The Broad Institute Genomics Platform"/>
            <consortium name="The Broad Institute Genome Sequencing Center for Infectious Disease"/>
            <person name="Wu L."/>
            <person name="Ma J."/>
        </authorList>
    </citation>
    <scope>NUCLEOTIDE SEQUENCE [LARGE SCALE GENOMIC DNA]</scope>
    <source>
        <strain evidence="8">CCUG 62414</strain>
    </source>
</reference>
<comment type="caution">
    <text evidence="7">The sequence shown here is derived from an EMBL/GenBank/DDBJ whole genome shotgun (WGS) entry which is preliminary data.</text>
</comment>
<evidence type="ECO:0000259" key="6">
    <source>
        <dbReference type="Pfam" id="PF01642"/>
    </source>
</evidence>
<dbReference type="Gene3D" id="3.20.20.240">
    <property type="entry name" value="Methylmalonyl-CoA mutase"/>
    <property type="match status" value="1"/>
</dbReference>
<proteinExistence type="inferred from homology"/>
<dbReference type="InterPro" id="IPR036724">
    <property type="entry name" value="Cobalamin-bd_sf"/>
</dbReference>
<dbReference type="SUPFAM" id="SSF51703">
    <property type="entry name" value="Cobalamin (vitamin B12)-dependent enzymes"/>
    <property type="match status" value="1"/>
</dbReference>
<dbReference type="RefSeq" id="WP_379925563.1">
    <property type="nucleotide sequence ID" value="NZ_JBHTJI010000001.1"/>
</dbReference>
<dbReference type="Proteomes" id="UP001597061">
    <property type="component" value="Unassembled WGS sequence"/>
</dbReference>
<evidence type="ECO:0000256" key="4">
    <source>
        <dbReference type="ARBA" id="ARBA00023235"/>
    </source>
</evidence>
<dbReference type="SUPFAM" id="SSF52242">
    <property type="entry name" value="Cobalamin (vitamin B12)-binding domain"/>
    <property type="match status" value="1"/>
</dbReference>
<evidence type="ECO:0000256" key="2">
    <source>
        <dbReference type="ARBA" id="ARBA00008465"/>
    </source>
</evidence>
<dbReference type="Gene3D" id="3.40.50.280">
    <property type="entry name" value="Cobalamin-binding domain"/>
    <property type="match status" value="1"/>
</dbReference>
<keyword evidence="3" id="KW-0846">Cobalamin</keyword>
<comment type="similarity">
    <text evidence="2">Belongs to the methylmalonyl-CoA mutase family.</text>
</comment>
<dbReference type="PANTHER" id="PTHR48101:SF1">
    <property type="entry name" value="METHYLMALONYL-COA MUTASE, LARGE SUBUNIT"/>
    <property type="match status" value="1"/>
</dbReference>
<dbReference type="PANTHER" id="PTHR48101">
    <property type="entry name" value="METHYLMALONYL-COA MUTASE, MITOCHONDRIAL-RELATED"/>
    <property type="match status" value="1"/>
</dbReference>
<keyword evidence="5" id="KW-0170">Cobalt</keyword>
<keyword evidence="4" id="KW-0413">Isomerase</keyword>
<evidence type="ECO:0000313" key="7">
    <source>
        <dbReference type="EMBL" id="MFD0989979.1"/>
    </source>
</evidence>
<organism evidence="7 8">
    <name type="scientific">Mariniflexile jejuense</name>
    <dbReference type="NCBI Taxonomy" id="1173582"/>
    <lineage>
        <taxon>Bacteria</taxon>
        <taxon>Pseudomonadati</taxon>
        <taxon>Bacteroidota</taxon>
        <taxon>Flavobacteriia</taxon>
        <taxon>Flavobacteriales</taxon>
        <taxon>Flavobacteriaceae</taxon>
        <taxon>Mariniflexile</taxon>
    </lineage>
</organism>
<keyword evidence="8" id="KW-1185">Reference proteome</keyword>
<evidence type="ECO:0000256" key="1">
    <source>
        <dbReference type="ARBA" id="ARBA00001922"/>
    </source>
</evidence>
<name>A0ABW3JI20_9FLAO</name>
<evidence type="ECO:0000256" key="5">
    <source>
        <dbReference type="ARBA" id="ARBA00023285"/>
    </source>
</evidence>
<sequence>MDTHKKLFSEFTPVTKQQWIEKVNTDLKGEDFNRKLVWKNLNDIDFQPFYNEDDALDFLTNTGENAQALVNYRNIEVLSAESGNNLALKAINEGVTGLLFNIKHAISVDTLLKGVNLNKVTISFVLNNDIIKFAKDFFAFAEQNVIDNKSLSGYFDLGLISNYVTKGSIDNNLFEVLANLLKLGKEFSNFKTITVSGTAYLDSGSNQVQEVAYTLNSCVYLIEQLSFKDIDAQSVFNNLHVQLAIGPEYFIEIGKFRAFNSLLHEVAKKYGVTNFSHILTAKTAVWSKSVTDAHTNLLRATTEAMSAILGNVDGVLIDPYDKAFNDVSDFSNRIATNISTILKEESYFGNVANPVDGSYYIEEVSIKIAEKALNLFKAIEEKGGFFQAFESGLIQTQIAEIRQEKIKLISQRRLPMVGVNKYPNLMEKVSSKVLADVSESNSKLLTPRRASLEIEALRKITEKLVEATGKRPIVELTSFGNLTMRKARAAFSYDFIGVSGFDVLQEKSYDSVKQAAENSAKSNSDVVVICSSDADYDESALAFVETFRRINSEKVLLLAGNPSNIIDALTKAGLDGCIHLKSDVIQIIASVQKKIQKNNKIVYS</sequence>
<accession>A0ABW3JI20</accession>
<dbReference type="Pfam" id="PF01642">
    <property type="entry name" value="MM_CoA_mutase"/>
    <property type="match status" value="1"/>
</dbReference>
<evidence type="ECO:0000256" key="3">
    <source>
        <dbReference type="ARBA" id="ARBA00022628"/>
    </source>
</evidence>
<protein>
    <submittedName>
        <fullName evidence="7">Methylmalonyl-CoA mutase family protein</fullName>
    </submittedName>
</protein>
<comment type="cofactor">
    <cofactor evidence="1">
        <name>adenosylcob(III)alamin</name>
        <dbReference type="ChEBI" id="CHEBI:18408"/>
    </cofactor>
</comment>
<dbReference type="InterPro" id="IPR006099">
    <property type="entry name" value="MeMalonylCoA_mutase_a/b_cat"/>
</dbReference>